<dbReference type="RefSeq" id="WP_095996710.1">
    <property type="nucleotide sequence ID" value="NZ_NSLI01000001.1"/>
</dbReference>
<keyword evidence="1" id="KW-0732">Signal</keyword>
<evidence type="ECO:0000313" key="2">
    <source>
        <dbReference type="EMBL" id="PAX09602.1"/>
    </source>
</evidence>
<dbReference type="EMBL" id="NSLI01000001">
    <property type="protein sequence ID" value="PAX09602.1"/>
    <property type="molecule type" value="Genomic_DNA"/>
</dbReference>
<proteinExistence type="predicted"/>
<evidence type="ECO:0000313" key="3">
    <source>
        <dbReference type="Proteomes" id="UP000218151"/>
    </source>
</evidence>
<dbReference type="AlphaFoldDB" id="A0A2A2SK39"/>
<feature type="signal peptide" evidence="1">
    <location>
        <begin position="1"/>
        <end position="19"/>
    </location>
</feature>
<dbReference type="OrthoDB" id="7594050at2"/>
<gene>
    <name evidence="2" type="ORF">CKY28_02340</name>
</gene>
<name>A0A2A2SK39_9SPHN</name>
<evidence type="ECO:0000256" key="1">
    <source>
        <dbReference type="SAM" id="SignalP"/>
    </source>
</evidence>
<protein>
    <submittedName>
        <fullName evidence="2">Uncharacterized protein</fullName>
    </submittedName>
</protein>
<reference evidence="3" key="1">
    <citation type="submission" date="2017-09" db="EMBL/GenBank/DDBJ databases">
        <authorList>
            <person name="Feng G."/>
            <person name="Zhu H."/>
        </authorList>
    </citation>
    <scope>NUCLEOTIDE SEQUENCE [LARGE SCALE GENOMIC DNA]</scope>
    <source>
        <strain evidence="3">1PNM-20</strain>
    </source>
</reference>
<accession>A0A2A2SK39</accession>
<dbReference type="Proteomes" id="UP000218151">
    <property type="component" value="Unassembled WGS sequence"/>
</dbReference>
<feature type="chain" id="PRO_5012674769" evidence="1">
    <location>
        <begin position="20"/>
        <end position="175"/>
    </location>
</feature>
<keyword evidence="3" id="KW-1185">Reference proteome</keyword>
<organism evidence="2 3">
    <name type="scientific">Sphingomonas lenta</name>
    <dbReference type="NCBI Taxonomy" id="1141887"/>
    <lineage>
        <taxon>Bacteria</taxon>
        <taxon>Pseudomonadati</taxon>
        <taxon>Pseudomonadota</taxon>
        <taxon>Alphaproteobacteria</taxon>
        <taxon>Sphingomonadales</taxon>
        <taxon>Sphingomonadaceae</taxon>
        <taxon>Sphingomonas</taxon>
    </lineage>
</organism>
<sequence length="175" mass="18370">MRLAGLAALAVLLASPAQAQRQACVTTPEAEALALVAMPTIIRETGRVCATRLPATSLVRRSAGPFIAKYDAAADQAWPQAKAAVGKLALGLADGLLDSDFARPVLVSLIAPQLVGRIQQSDCGTIDRLVTQLEPLPPRNTASVIVTSLSYLKAQRAKGQRVDVPDLPLCPAEAR</sequence>
<comment type="caution">
    <text evidence="2">The sequence shown here is derived from an EMBL/GenBank/DDBJ whole genome shotgun (WGS) entry which is preliminary data.</text>
</comment>